<dbReference type="GeneID" id="94442371"/>
<evidence type="ECO:0000313" key="2">
    <source>
        <dbReference type="EMBL" id="PXX77355.1"/>
    </source>
</evidence>
<evidence type="ECO:0000313" key="3">
    <source>
        <dbReference type="Proteomes" id="UP000247612"/>
    </source>
</evidence>
<protein>
    <submittedName>
        <fullName evidence="2">Uncharacterized protein</fullName>
    </submittedName>
</protein>
<accession>A0A2V2FS21</accession>
<dbReference type="Proteomes" id="UP000247612">
    <property type="component" value="Unassembled WGS sequence"/>
</dbReference>
<dbReference type="EMBL" id="QJKH01000011">
    <property type="protein sequence ID" value="PXX77355.1"/>
    <property type="molecule type" value="Genomic_DNA"/>
</dbReference>
<sequence>MLFGRRKPGFVKEEENPELVSEYNEDRMIAKQQAEAEEKPDLMEYLESLPEVEDPYAEAMAAAAAMPQPEMKEKTKAELLADFIRERSAGAMLTAYAALAAEEEALETLLQEMRETESCADIVSIKGDKDVYYYSNANMSDNYARIAMLVEEKNLPKTIAEMVRFSCKTYPSPTPLDYFTLHPYFYTMPQIKRAVEQFEKHEEYADMATVVTGNNITYLYSKDIMSEKYAKALAEGAEYGEYGYRR</sequence>
<reference evidence="1" key="2">
    <citation type="submission" date="2022-03" db="EMBL/GenBank/DDBJ databases">
        <title>First case of bacteraemia caused by Dielma fastidiosa in a patient hospitalised with diverticulitis.</title>
        <authorList>
            <person name="Forman-Ankjaer B."/>
            <person name="Hvid-Jensen F."/>
            <person name="Kobel C.M."/>
            <person name="Greve T."/>
        </authorList>
    </citation>
    <scope>NUCLEOTIDE SEQUENCE</scope>
    <source>
        <strain evidence="1">AUH_DF_2021</strain>
    </source>
</reference>
<proteinExistence type="predicted"/>
<gene>
    <name evidence="2" type="ORF">DES51_111107</name>
    <name evidence="1" type="ORF">MQE39_11580</name>
</gene>
<comment type="caution">
    <text evidence="2">The sequence shown here is derived from an EMBL/GenBank/DDBJ whole genome shotgun (WGS) entry which is preliminary data.</text>
</comment>
<dbReference type="STRING" id="1034346.GCA_000313565_03271"/>
<dbReference type="OrthoDB" id="6433774at2"/>
<organism evidence="2 3">
    <name type="scientific">Dielma fastidiosa</name>
    <dbReference type="NCBI Taxonomy" id="1034346"/>
    <lineage>
        <taxon>Bacteria</taxon>
        <taxon>Bacillati</taxon>
        <taxon>Bacillota</taxon>
        <taxon>Erysipelotrichia</taxon>
        <taxon>Erysipelotrichales</taxon>
        <taxon>Erysipelotrichaceae</taxon>
        <taxon>Dielma</taxon>
    </lineage>
</organism>
<evidence type="ECO:0000313" key="1">
    <source>
        <dbReference type="EMBL" id="MDY5168754.1"/>
    </source>
</evidence>
<name>A0A2V2FS21_9FIRM</name>
<reference evidence="2 3" key="1">
    <citation type="submission" date="2018-05" db="EMBL/GenBank/DDBJ databases">
        <title>Genomic Encyclopedia of Type Strains, Phase IV (KMG-IV): sequencing the most valuable type-strain genomes for metagenomic binning, comparative biology and taxonomic classification.</title>
        <authorList>
            <person name="Goeker M."/>
        </authorList>
    </citation>
    <scope>NUCLEOTIDE SEQUENCE [LARGE SCALE GENOMIC DNA]</scope>
    <source>
        <strain evidence="2 3">JC118</strain>
    </source>
</reference>
<dbReference type="AlphaFoldDB" id="A0A2V2FS21"/>
<keyword evidence="3" id="KW-1185">Reference proteome</keyword>
<dbReference type="EMBL" id="JALDAW010000016">
    <property type="protein sequence ID" value="MDY5168754.1"/>
    <property type="molecule type" value="Genomic_DNA"/>
</dbReference>
<dbReference type="Proteomes" id="UP001276902">
    <property type="component" value="Unassembled WGS sequence"/>
</dbReference>
<dbReference type="RefSeq" id="WP_022939549.1">
    <property type="nucleotide sequence ID" value="NZ_BAABZA010000003.1"/>
</dbReference>